<feature type="compositionally biased region" description="Polar residues" evidence="1">
    <location>
        <begin position="35"/>
        <end position="53"/>
    </location>
</feature>
<evidence type="ECO:0000256" key="1">
    <source>
        <dbReference type="SAM" id="MobiDB-lite"/>
    </source>
</evidence>
<sequence length="53" mass="6110">MKQDKVRLFIFTLILLLAITVYSIYQENKNKHPQESSLSSPTSFNNGSCNYNI</sequence>
<gene>
    <name evidence="2" type="ORF">JOC73_002536</name>
</gene>
<comment type="caution">
    <text evidence="2">The sequence shown here is derived from an EMBL/GenBank/DDBJ whole genome shotgun (WGS) entry which is preliminary data.</text>
</comment>
<evidence type="ECO:0000313" key="2">
    <source>
        <dbReference type="EMBL" id="MBM7615960.1"/>
    </source>
</evidence>
<name>A0ABS2NSM4_9FIRM</name>
<feature type="region of interest" description="Disordered" evidence="1">
    <location>
        <begin position="31"/>
        <end position="53"/>
    </location>
</feature>
<dbReference type="Proteomes" id="UP001314796">
    <property type="component" value="Unassembled WGS sequence"/>
</dbReference>
<organism evidence="2 3">
    <name type="scientific">Alkaliphilus hydrothermalis</name>
    <dbReference type="NCBI Taxonomy" id="1482730"/>
    <lineage>
        <taxon>Bacteria</taxon>
        <taxon>Bacillati</taxon>
        <taxon>Bacillota</taxon>
        <taxon>Clostridia</taxon>
        <taxon>Peptostreptococcales</taxon>
        <taxon>Natronincolaceae</taxon>
        <taxon>Alkaliphilus</taxon>
    </lineage>
</organism>
<proteinExistence type="predicted"/>
<accession>A0ABS2NSM4</accession>
<dbReference type="EMBL" id="JAFBEE010000021">
    <property type="protein sequence ID" value="MBM7615960.1"/>
    <property type="molecule type" value="Genomic_DNA"/>
</dbReference>
<reference evidence="2 3" key="1">
    <citation type="submission" date="2021-01" db="EMBL/GenBank/DDBJ databases">
        <title>Genomic Encyclopedia of Type Strains, Phase IV (KMG-IV): sequencing the most valuable type-strain genomes for metagenomic binning, comparative biology and taxonomic classification.</title>
        <authorList>
            <person name="Goeker M."/>
        </authorList>
    </citation>
    <scope>NUCLEOTIDE SEQUENCE [LARGE SCALE GENOMIC DNA]</scope>
    <source>
        <strain evidence="2 3">DSM 25890</strain>
    </source>
</reference>
<dbReference type="RefSeq" id="WP_204403730.1">
    <property type="nucleotide sequence ID" value="NZ_JAFBEE010000021.1"/>
</dbReference>
<protein>
    <submittedName>
        <fullName evidence="2">Uncharacterized protein</fullName>
    </submittedName>
</protein>
<keyword evidence="3" id="KW-1185">Reference proteome</keyword>
<evidence type="ECO:0000313" key="3">
    <source>
        <dbReference type="Proteomes" id="UP001314796"/>
    </source>
</evidence>